<evidence type="ECO:0000313" key="1">
    <source>
        <dbReference type="EMBL" id="KXB30124.1"/>
    </source>
</evidence>
<sequence>MSSGIYITLDILEWPQVVELEIPCRQRMNSPSRSNDDFIRHVTRQHRCKIHFKTNAIKTYSSKIWA</sequence>
<keyword evidence="2" id="KW-1185">Reference proteome</keyword>
<organism evidence="1 2">
    <name type="scientific">Dechloromonas denitrificans</name>
    <dbReference type="NCBI Taxonomy" id="281362"/>
    <lineage>
        <taxon>Bacteria</taxon>
        <taxon>Pseudomonadati</taxon>
        <taxon>Pseudomonadota</taxon>
        <taxon>Betaproteobacteria</taxon>
        <taxon>Rhodocyclales</taxon>
        <taxon>Azonexaceae</taxon>
        <taxon>Dechloromonas</taxon>
    </lineage>
</organism>
<reference evidence="1 2" key="1">
    <citation type="submission" date="2015-12" db="EMBL/GenBank/DDBJ databases">
        <title>Nitrous oxide reduction kinetics distinguish bacteria harboring typical versus atypical NosZ.</title>
        <authorList>
            <person name="Yoon S."/>
            <person name="Nissen S."/>
            <person name="Park D."/>
            <person name="Sanford R.A."/>
            <person name="Loeffler F.E."/>
        </authorList>
    </citation>
    <scope>NUCLEOTIDE SEQUENCE [LARGE SCALE GENOMIC DNA]</scope>
    <source>
        <strain evidence="1 2">ATCC BAA-841</strain>
    </source>
</reference>
<gene>
    <name evidence="1" type="ORF">AT959_12170</name>
</gene>
<dbReference type="AlphaFoldDB" id="A0A133XGR0"/>
<comment type="caution">
    <text evidence="1">The sequence shown here is derived from an EMBL/GenBank/DDBJ whole genome shotgun (WGS) entry which is preliminary data.</text>
</comment>
<accession>A0A133XGR0</accession>
<proteinExistence type="predicted"/>
<protein>
    <submittedName>
        <fullName evidence="1">Uncharacterized protein</fullName>
    </submittedName>
</protein>
<dbReference type="EMBL" id="LODL01000021">
    <property type="protein sequence ID" value="KXB30124.1"/>
    <property type="molecule type" value="Genomic_DNA"/>
</dbReference>
<dbReference type="Proteomes" id="UP000070186">
    <property type="component" value="Unassembled WGS sequence"/>
</dbReference>
<name>A0A133XGR0_9RHOO</name>
<evidence type="ECO:0000313" key="2">
    <source>
        <dbReference type="Proteomes" id="UP000070186"/>
    </source>
</evidence>